<proteinExistence type="inferred from homology"/>
<feature type="transmembrane region" description="Helical" evidence="7">
    <location>
        <begin position="140"/>
        <end position="157"/>
    </location>
</feature>
<dbReference type="SUPFAM" id="SSF103473">
    <property type="entry name" value="MFS general substrate transporter"/>
    <property type="match status" value="1"/>
</dbReference>
<keyword evidence="4 7" id="KW-1133">Transmembrane helix</keyword>
<name>A0AAN5BYH0_ASPOZ</name>
<comment type="caution">
    <text evidence="9">The sequence shown here is derived from an EMBL/GenBank/DDBJ whole genome shotgun (WGS) entry which is preliminary data.</text>
</comment>
<dbReference type="AlphaFoldDB" id="A0AAN5BYH0"/>
<dbReference type="InterPro" id="IPR050360">
    <property type="entry name" value="MFS_Sugar_Transporters"/>
</dbReference>
<evidence type="ECO:0000256" key="2">
    <source>
        <dbReference type="ARBA" id="ARBA00010992"/>
    </source>
</evidence>
<dbReference type="InterPro" id="IPR036259">
    <property type="entry name" value="MFS_trans_sf"/>
</dbReference>
<dbReference type="InterPro" id="IPR005829">
    <property type="entry name" value="Sugar_transporter_CS"/>
</dbReference>
<evidence type="ECO:0000256" key="5">
    <source>
        <dbReference type="ARBA" id="ARBA00023136"/>
    </source>
</evidence>
<feature type="domain" description="Major facilitator superfamily (MFS) profile" evidence="8">
    <location>
        <begin position="1"/>
        <end position="290"/>
    </location>
</feature>
<dbReference type="Gene3D" id="1.20.1250.20">
    <property type="entry name" value="MFS general substrate transporter like domains"/>
    <property type="match status" value="1"/>
</dbReference>
<dbReference type="InterPro" id="IPR005828">
    <property type="entry name" value="MFS_sugar_transport-like"/>
</dbReference>
<dbReference type="EMBL" id="BSYA01000070">
    <property type="protein sequence ID" value="GMG30388.1"/>
    <property type="molecule type" value="Genomic_DNA"/>
</dbReference>
<feature type="transmembrane region" description="Helical" evidence="7">
    <location>
        <begin position="72"/>
        <end position="93"/>
    </location>
</feature>
<dbReference type="PROSITE" id="PS50850">
    <property type="entry name" value="MFS"/>
    <property type="match status" value="1"/>
</dbReference>
<evidence type="ECO:0000256" key="4">
    <source>
        <dbReference type="ARBA" id="ARBA00022989"/>
    </source>
</evidence>
<evidence type="ECO:0000256" key="1">
    <source>
        <dbReference type="ARBA" id="ARBA00004141"/>
    </source>
</evidence>
<dbReference type="InterPro" id="IPR020846">
    <property type="entry name" value="MFS_dom"/>
</dbReference>
<dbReference type="GO" id="GO:0005351">
    <property type="term" value="F:carbohydrate:proton symporter activity"/>
    <property type="evidence" value="ECO:0007669"/>
    <property type="project" value="TreeGrafter"/>
</dbReference>
<evidence type="ECO:0000256" key="6">
    <source>
        <dbReference type="SAM" id="MobiDB-lite"/>
    </source>
</evidence>
<evidence type="ECO:0000313" key="9">
    <source>
        <dbReference type="EMBL" id="GMG30388.1"/>
    </source>
</evidence>
<gene>
    <name evidence="9" type="ORF">Aory04_000646700</name>
</gene>
<dbReference type="Proteomes" id="UP001165205">
    <property type="component" value="Unassembled WGS sequence"/>
</dbReference>
<organism evidence="9 10">
    <name type="scientific">Aspergillus oryzae</name>
    <name type="common">Yellow koji mold</name>
    <dbReference type="NCBI Taxonomy" id="5062"/>
    <lineage>
        <taxon>Eukaryota</taxon>
        <taxon>Fungi</taxon>
        <taxon>Dikarya</taxon>
        <taxon>Ascomycota</taxon>
        <taxon>Pezizomycotina</taxon>
        <taxon>Eurotiomycetes</taxon>
        <taxon>Eurotiomycetidae</taxon>
        <taxon>Eurotiales</taxon>
        <taxon>Aspergillaceae</taxon>
        <taxon>Aspergillus</taxon>
        <taxon>Aspergillus subgen. Circumdati</taxon>
    </lineage>
</organism>
<keyword evidence="5 7" id="KW-0472">Membrane</keyword>
<evidence type="ECO:0000313" key="10">
    <source>
        <dbReference type="Proteomes" id="UP001165205"/>
    </source>
</evidence>
<dbReference type="PROSITE" id="PS00216">
    <property type="entry name" value="SUGAR_TRANSPORT_1"/>
    <property type="match status" value="1"/>
</dbReference>
<dbReference type="PANTHER" id="PTHR48022:SF80">
    <property type="entry name" value="SUGAR TRANSPORTER, PUTATIVE (AFU_ORTHOLOGUE AFUA_3G12170)-RELATED"/>
    <property type="match status" value="1"/>
</dbReference>
<comment type="similarity">
    <text evidence="2">Belongs to the major facilitator superfamily. Sugar transporter (TC 2.A.1.1) family.</text>
</comment>
<evidence type="ECO:0000256" key="3">
    <source>
        <dbReference type="ARBA" id="ARBA00022692"/>
    </source>
</evidence>
<dbReference type="Pfam" id="PF00083">
    <property type="entry name" value="Sugar_tr"/>
    <property type="match status" value="1"/>
</dbReference>
<accession>A0AAN5BYH0</accession>
<sequence length="342" mass="38747">MFFMPESPRYLVEKERYEEGMKILRKLHYDGTNDEWIQTEFNEIRTTIEAEKAVTVSGWLIMFQVPQWRTRLLHGIAVQAFAQMTAVNVIGYYQTILYNSLGITGGRNILVAGIYNCVGPVCNLIFIVFLLDKVGRRKPMLFGSIAVTIVLICEAALTSVNEDGSRTSYSIAGVFFIFCITVIFSFSYGSCAWVYMAEVMPMQIRGRGNAVATSLGNWVVSTIWNQVSPIAFGKIHWRFYLVFILFSKFSFPFRSEGVESEVETGYSYCFSPLDVCITIPTVFFFFKETKQKSLEEIDLLFGGRALGTLPENVEAKAAEAEMNKAEETRDSYAPVEHTENKV</sequence>
<dbReference type="GO" id="GO:0016020">
    <property type="term" value="C:membrane"/>
    <property type="evidence" value="ECO:0007669"/>
    <property type="project" value="UniProtKB-SubCell"/>
</dbReference>
<comment type="subcellular location">
    <subcellularLocation>
        <location evidence="1">Membrane</location>
        <topology evidence="1">Multi-pass membrane protein</topology>
    </subcellularLocation>
</comment>
<feature type="transmembrane region" description="Helical" evidence="7">
    <location>
        <begin position="169"/>
        <end position="195"/>
    </location>
</feature>
<feature type="region of interest" description="Disordered" evidence="6">
    <location>
        <begin position="320"/>
        <end position="342"/>
    </location>
</feature>
<feature type="transmembrane region" description="Helical" evidence="7">
    <location>
        <begin position="113"/>
        <end position="131"/>
    </location>
</feature>
<protein>
    <submittedName>
        <fullName evidence="9">Unnamed protein product</fullName>
    </submittedName>
</protein>
<evidence type="ECO:0000259" key="8">
    <source>
        <dbReference type="PROSITE" id="PS50850"/>
    </source>
</evidence>
<dbReference type="PANTHER" id="PTHR48022">
    <property type="entry name" value="PLASTIDIC GLUCOSE TRANSPORTER 4"/>
    <property type="match status" value="1"/>
</dbReference>
<evidence type="ECO:0000256" key="7">
    <source>
        <dbReference type="SAM" id="Phobius"/>
    </source>
</evidence>
<reference evidence="9" key="1">
    <citation type="submission" date="2023-04" db="EMBL/GenBank/DDBJ databases">
        <title>Aspergillus oryzae NBRC 4228.</title>
        <authorList>
            <person name="Ichikawa N."/>
            <person name="Sato H."/>
            <person name="Tonouchi N."/>
        </authorList>
    </citation>
    <scope>NUCLEOTIDE SEQUENCE</scope>
    <source>
        <strain evidence="9">NBRC 4228</strain>
    </source>
</reference>
<keyword evidence="3 7" id="KW-0812">Transmembrane</keyword>